<accession>A0ABU0R5K2</accession>
<proteinExistence type="predicted"/>
<evidence type="ECO:0000256" key="1">
    <source>
        <dbReference type="SAM" id="MobiDB-lite"/>
    </source>
</evidence>
<feature type="region of interest" description="Disordered" evidence="1">
    <location>
        <begin position="1"/>
        <end position="37"/>
    </location>
</feature>
<comment type="caution">
    <text evidence="2">The sequence shown here is derived from an EMBL/GenBank/DDBJ whole genome shotgun (WGS) entry which is preliminary data.</text>
</comment>
<dbReference type="EMBL" id="JAUSYY010000001">
    <property type="protein sequence ID" value="MDQ0893361.1"/>
    <property type="molecule type" value="Genomic_DNA"/>
</dbReference>
<evidence type="ECO:0000313" key="2">
    <source>
        <dbReference type="EMBL" id="MDQ0893361.1"/>
    </source>
</evidence>
<feature type="compositionally biased region" description="Low complexity" evidence="1">
    <location>
        <begin position="1"/>
        <end position="16"/>
    </location>
</feature>
<evidence type="ECO:0000313" key="3">
    <source>
        <dbReference type="Proteomes" id="UP001239083"/>
    </source>
</evidence>
<dbReference type="Proteomes" id="UP001239083">
    <property type="component" value="Unassembled WGS sequence"/>
</dbReference>
<protein>
    <submittedName>
        <fullName evidence="2">Uncharacterized protein</fullName>
    </submittedName>
</protein>
<name>A0ABU0R5K2_9MICO</name>
<reference evidence="2 3" key="1">
    <citation type="submission" date="2023-07" db="EMBL/GenBank/DDBJ databases">
        <title>Comparative genomics of wheat-associated soil bacteria to identify genetic determinants of phenazine resistance.</title>
        <authorList>
            <person name="Mouncey N."/>
        </authorList>
    </citation>
    <scope>NUCLEOTIDE SEQUENCE [LARGE SCALE GENOMIC DNA]</scope>
    <source>
        <strain evidence="2 3">V3I3</strain>
    </source>
</reference>
<keyword evidence="3" id="KW-1185">Reference proteome</keyword>
<gene>
    <name evidence="2" type="ORF">QFZ26_000916</name>
</gene>
<sequence>MAVVPAAMPSMAPPVATSGDAGSFERWSDARIGSPYQ</sequence>
<organism evidence="2 3">
    <name type="scientific">Agromyces ramosus</name>
    <dbReference type="NCBI Taxonomy" id="33879"/>
    <lineage>
        <taxon>Bacteria</taxon>
        <taxon>Bacillati</taxon>
        <taxon>Actinomycetota</taxon>
        <taxon>Actinomycetes</taxon>
        <taxon>Micrococcales</taxon>
        <taxon>Microbacteriaceae</taxon>
        <taxon>Agromyces</taxon>
    </lineage>
</organism>